<organism evidence="1">
    <name type="scientific">marine metagenome</name>
    <dbReference type="NCBI Taxonomy" id="408172"/>
    <lineage>
        <taxon>unclassified sequences</taxon>
        <taxon>metagenomes</taxon>
        <taxon>ecological metagenomes</taxon>
    </lineage>
</organism>
<evidence type="ECO:0000313" key="1">
    <source>
        <dbReference type="EMBL" id="SVE01749.1"/>
    </source>
</evidence>
<reference evidence="1" key="1">
    <citation type="submission" date="2018-05" db="EMBL/GenBank/DDBJ databases">
        <authorList>
            <person name="Lanie J.A."/>
            <person name="Ng W.-L."/>
            <person name="Kazmierczak K.M."/>
            <person name="Andrzejewski T.M."/>
            <person name="Davidsen T.M."/>
            <person name="Wayne K.J."/>
            <person name="Tettelin H."/>
            <person name="Glass J.I."/>
            <person name="Rusch D."/>
            <person name="Podicherti R."/>
            <person name="Tsui H.-C.T."/>
            <person name="Winkler M.E."/>
        </authorList>
    </citation>
    <scope>NUCLEOTIDE SEQUENCE</scope>
</reference>
<sequence length="45" mass="5114">MNSFSPLGIKDTYSKGGNYKFLQGKHGLIPEKIVKDNLLDIEYLK</sequence>
<protein>
    <submittedName>
        <fullName evidence="1">Uncharacterized protein</fullName>
    </submittedName>
</protein>
<dbReference type="AlphaFoldDB" id="A0A383A2F0"/>
<accession>A0A383A2F0</accession>
<dbReference type="EMBL" id="UINC01188503">
    <property type="protein sequence ID" value="SVE01749.1"/>
    <property type="molecule type" value="Genomic_DNA"/>
</dbReference>
<name>A0A383A2F0_9ZZZZ</name>
<proteinExistence type="predicted"/>
<gene>
    <name evidence="1" type="ORF">METZ01_LOCUS454603</name>
</gene>